<keyword evidence="1" id="KW-0436">Ligase</keyword>
<name>A0A1R4I8L2_9MICC</name>
<accession>A0A1R4I8L2</accession>
<dbReference type="RefSeq" id="WP_087133331.1">
    <property type="nucleotide sequence ID" value="NZ_CP126965.1"/>
</dbReference>
<dbReference type="PANTHER" id="PTHR43679:SF2">
    <property type="entry name" value="OCTANOYL-[GCVH]:PROTEIN N-OCTANOYLTRANSFERASE"/>
    <property type="match status" value="1"/>
</dbReference>
<protein>
    <submittedName>
        <fullName evidence="1">Lipoate-protein ligase A</fullName>
    </submittedName>
</protein>
<dbReference type="InterPro" id="IPR045864">
    <property type="entry name" value="aa-tRNA-synth_II/BPL/LPL"/>
</dbReference>
<dbReference type="InterPro" id="IPR004143">
    <property type="entry name" value="BPL_LPL_catalytic"/>
</dbReference>
<dbReference type="PROSITE" id="PS51733">
    <property type="entry name" value="BPL_LPL_CATALYTIC"/>
    <property type="match status" value="1"/>
</dbReference>
<dbReference type="InterPro" id="IPR050664">
    <property type="entry name" value="Octanoyltrans_LipM/LipL"/>
</dbReference>
<sequence length="354" mass="39088">MSTQHHGQYKVLGGKLVRVDLTVEDGVVTAASLNGDFFLEPDEALEDINGALVGLAEDTEHAVTAQRVQAAIRPGAQLFGFDADAVATAVRRALGRATAWEDHEWEVIAPTPLPIHQHVALDQILTEDVAAGRRKPLMRLWQWTEPAVVIGAFQSLANEVDAEGAAAHDIHVMRRISGGGAMFMEADNCVTYSLSLPRSLVDGMSTEESYPFLDDWTMEALSRVGVEAFYQPLNDIATPQGKIGGAAQKKVGTHGLLHHVTMSYDIDADKMTQVLRIGREKLKGKGVASAKKRVDPLRRQTGNMTRPEIWEVMMQVFEERYGAKRVELDQKTLDRAQALAEEKFLTQTWLQRVP</sequence>
<dbReference type="Gene3D" id="3.30.390.50">
    <property type="entry name" value="CO dehydrogenase flavoprotein, C-terminal domain"/>
    <property type="match status" value="1"/>
</dbReference>
<dbReference type="AlphaFoldDB" id="A0A1R4I8L2"/>
<organism evidence="1 2">
    <name type="scientific">Micrococcus lylae</name>
    <dbReference type="NCBI Taxonomy" id="1273"/>
    <lineage>
        <taxon>Bacteria</taxon>
        <taxon>Bacillati</taxon>
        <taxon>Actinomycetota</taxon>
        <taxon>Actinomycetes</taxon>
        <taxon>Micrococcales</taxon>
        <taxon>Micrococcaceae</taxon>
        <taxon>Micrococcus</taxon>
    </lineage>
</organism>
<reference evidence="1 2" key="1">
    <citation type="submission" date="2017-02" db="EMBL/GenBank/DDBJ databases">
        <authorList>
            <person name="Peterson S.W."/>
        </authorList>
    </citation>
    <scope>NUCLEOTIDE SEQUENCE [LARGE SCALE GENOMIC DNA]</scope>
    <source>
        <strain evidence="1 2">2B3F</strain>
    </source>
</reference>
<dbReference type="SUPFAM" id="SSF55681">
    <property type="entry name" value="Class II aaRS and biotin synthetases"/>
    <property type="match status" value="1"/>
</dbReference>
<dbReference type="PANTHER" id="PTHR43679">
    <property type="entry name" value="OCTANOYLTRANSFERASE LIPM-RELATED"/>
    <property type="match status" value="1"/>
</dbReference>
<dbReference type="Pfam" id="PF21948">
    <property type="entry name" value="LplA-B_cat"/>
    <property type="match status" value="1"/>
</dbReference>
<proteinExistence type="predicted"/>
<dbReference type="Gene3D" id="3.30.930.10">
    <property type="entry name" value="Bira Bifunctional Protein, Domain 2"/>
    <property type="match status" value="1"/>
</dbReference>
<gene>
    <name evidence="1" type="ORF">FM125_00735</name>
</gene>
<evidence type="ECO:0000313" key="1">
    <source>
        <dbReference type="EMBL" id="SJN16172.1"/>
    </source>
</evidence>
<dbReference type="CDD" id="cd16443">
    <property type="entry name" value="LplA"/>
    <property type="match status" value="1"/>
</dbReference>
<dbReference type="EMBL" id="FUKP01000006">
    <property type="protein sequence ID" value="SJN16172.1"/>
    <property type="molecule type" value="Genomic_DNA"/>
</dbReference>
<dbReference type="Proteomes" id="UP000196230">
    <property type="component" value="Unassembled WGS sequence"/>
</dbReference>
<evidence type="ECO:0000313" key="2">
    <source>
        <dbReference type="Proteomes" id="UP000196230"/>
    </source>
</evidence>
<dbReference type="GO" id="GO:0016874">
    <property type="term" value="F:ligase activity"/>
    <property type="evidence" value="ECO:0007669"/>
    <property type="project" value="UniProtKB-KW"/>
</dbReference>